<proteinExistence type="predicted"/>
<evidence type="ECO:0000313" key="2">
    <source>
        <dbReference type="EMBL" id="CAI6331581.1"/>
    </source>
</evidence>
<comment type="caution">
    <text evidence="2">The sequence shown here is derived from an EMBL/GenBank/DDBJ whole genome shotgun (WGS) entry which is preliminary data.</text>
</comment>
<evidence type="ECO:0000313" key="3">
    <source>
        <dbReference type="Proteomes" id="UP001152607"/>
    </source>
</evidence>
<dbReference type="EMBL" id="CAOQHR010000003">
    <property type="protein sequence ID" value="CAI6331581.1"/>
    <property type="molecule type" value="Genomic_DNA"/>
</dbReference>
<protein>
    <submittedName>
        <fullName evidence="2">Uncharacterized protein</fullName>
    </submittedName>
</protein>
<feature type="signal peptide" evidence="1">
    <location>
        <begin position="1"/>
        <end position="18"/>
    </location>
</feature>
<sequence>MMFTNYSAILAFIGGAVALPHPQGLPFLPGAGPKFPTNVTCGEVNVFYTGFTAYHPYVLAQGLQGAEVDPRLRNGTASLIKAGYNVRVLFQGPEQPVSNIADRMKGTRWDVDAQGMGLRGYGNATATRVFEDNLYQFQKSAPNAPTVFNWGPDSFGEAIIRRIPLRDDCTNRPGKLIAYEEICDPSVCEKVTVILDGDMDKLLEGIN</sequence>
<dbReference type="OrthoDB" id="2943660at2759"/>
<dbReference type="AlphaFoldDB" id="A0A9W4UB96"/>
<evidence type="ECO:0000256" key="1">
    <source>
        <dbReference type="SAM" id="SignalP"/>
    </source>
</evidence>
<keyword evidence="1" id="KW-0732">Signal</keyword>
<reference evidence="2" key="1">
    <citation type="submission" date="2023-01" db="EMBL/GenBank/DDBJ databases">
        <authorList>
            <person name="Van Ghelder C."/>
            <person name="Rancurel C."/>
        </authorList>
    </citation>
    <scope>NUCLEOTIDE SEQUENCE</scope>
    <source>
        <strain evidence="2">CNCM I-4278</strain>
    </source>
</reference>
<organism evidence="2 3">
    <name type="scientific">Periconia digitata</name>
    <dbReference type="NCBI Taxonomy" id="1303443"/>
    <lineage>
        <taxon>Eukaryota</taxon>
        <taxon>Fungi</taxon>
        <taxon>Dikarya</taxon>
        <taxon>Ascomycota</taxon>
        <taxon>Pezizomycotina</taxon>
        <taxon>Dothideomycetes</taxon>
        <taxon>Pleosporomycetidae</taxon>
        <taxon>Pleosporales</taxon>
        <taxon>Massarineae</taxon>
        <taxon>Periconiaceae</taxon>
        <taxon>Periconia</taxon>
    </lineage>
</organism>
<accession>A0A9W4UB96</accession>
<gene>
    <name evidence="2" type="ORF">PDIGIT_LOCUS4606</name>
</gene>
<feature type="chain" id="PRO_5040921732" evidence="1">
    <location>
        <begin position="19"/>
        <end position="207"/>
    </location>
</feature>
<keyword evidence="3" id="KW-1185">Reference proteome</keyword>
<dbReference type="Proteomes" id="UP001152607">
    <property type="component" value="Unassembled WGS sequence"/>
</dbReference>
<name>A0A9W4UB96_9PLEO</name>